<dbReference type="CDD" id="cd03230">
    <property type="entry name" value="ABC_DR_subfamily_A"/>
    <property type="match status" value="1"/>
</dbReference>
<dbReference type="Gene3D" id="3.40.50.300">
    <property type="entry name" value="P-loop containing nucleotide triphosphate hydrolases"/>
    <property type="match status" value="1"/>
</dbReference>
<dbReference type="PROSITE" id="PS50893">
    <property type="entry name" value="ABC_TRANSPORTER_2"/>
    <property type="match status" value="1"/>
</dbReference>
<name>A0A075JG32_9MICO</name>
<keyword evidence="5" id="KW-0046">Antibiotic resistance</keyword>
<evidence type="ECO:0000256" key="3">
    <source>
        <dbReference type="ARBA" id="ARBA00022741"/>
    </source>
</evidence>
<feature type="domain" description="ABC transporter" evidence="6">
    <location>
        <begin position="17"/>
        <end position="242"/>
    </location>
</feature>
<reference evidence="7 8" key="1">
    <citation type="submission" date="2014-07" db="EMBL/GenBank/DDBJ databases">
        <title>Genome Sequencing of Dermacoccus nishinomiyaensis.</title>
        <authorList>
            <person name="Hong K.W."/>
            <person name="Chan K.G."/>
        </authorList>
    </citation>
    <scope>NUCLEOTIDE SEQUENCE [LARGE SCALE GENOMIC DNA]</scope>
    <source>
        <strain evidence="7 8">M25</strain>
    </source>
</reference>
<keyword evidence="4 7" id="KW-0067">ATP-binding</keyword>
<dbReference type="InterPro" id="IPR003439">
    <property type="entry name" value="ABC_transporter-like_ATP-bd"/>
</dbReference>
<dbReference type="AlphaFoldDB" id="A0A075JG32"/>
<dbReference type="GeneID" id="41841038"/>
<keyword evidence="3" id="KW-0547">Nucleotide-binding</keyword>
<dbReference type="OrthoDB" id="9804819at2"/>
<comment type="subcellular location">
    <subcellularLocation>
        <location evidence="1">Cell membrane</location>
        <topology evidence="1">Peripheral membrane protein</topology>
    </subcellularLocation>
</comment>
<dbReference type="InterPro" id="IPR017871">
    <property type="entry name" value="ABC_transporter-like_CS"/>
</dbReference>
<evidence type="ECO:0000259" key="6">
    <source>
        <dbReference type="PROSITE" id="PS50893"/>
    </source>
</evidence>
<dbReference type="InterPro" id="IPR050763">
    <property type="entry name" value="ABC_transporter_ATP-binding"/>
</dbReference>
<dbReference type="GO" id="GO:0016887">
    <property type="term" value="F:ATP hydrolysis activity"/>
    <property type="evidence" value="ECO:0007669"/>
    <property type="project" value="InterPro"/>
</dbReference>
<dbReference type="GO" id="GO:0005524">
    <property type="term" value="F:ATP binding"/>
    <property type="evidence" value="ECO:0007669"/>
    <property type="project" value="UniProtKB-KW"/>
</dbReference>
<evidence type="ECO:0000256" key="4">
    <source>
        <dbReference type="ARBA" id="ARBA00022840"/>
    </source>
</evidence>
<accession>A0A075JG32</accession>
<dbReference type="KEGG" id="dni:HX89_07720"/>
<dbReference type="GO" id="GO:0046677">
    <property type="term" value="P:response to antibiotic"/>
    <property type="evidence" value="ECO:0007669"/>
    <property type="project" value="UniProtKB-KW"/>
</dbReference>
<dbReference type="EMBL" id="CP008889">
    <property type="protein sequence ID" value="AIF40849.1"/>
    <property type="molecule type" value="Genomic_DNA"/>
</dbReference>
<dbReference type="InterPro" id="IPR003593">
    <property type="entry name" value="AAA+_ATPase"/>
</dbReference>
<dbReference type="SMART" id="SM00382">
    <property type="entry name" value="AAA"/>
    <property type="match status" value="1"/>
</dbReference>
<dbReference type="InterPro" id="IPR027417">
    <property type="entry name" value="P-loop_NTPase"/>
</dbReference>
<evidence type="ECO:0000256" key="2">
    <source>
        <dbReference type="ARBA" id="ARBA00022448"/>
    </source>
</evidence>
<dbReference type="Pfam" id="PF00005">
    <property type="entry name" value="ABC_tran"/>
    <property type="match status" value="1"/>
</dbReference>
<dbReference type="Proteomes" id="UP000027986">
    <property type="component" value="Chromosome"/>
</dbReference>
<evidence type="ECO:0000256" key="1">
    <source>
        <dbReference type="ARBA" id="ARBA00004202"/>
    </source>
</evidence>
<keyword evidence="8" id="KW-1185">Reference proteome</keyword>
<dbReference type="HOGENOM" id="CLU_000604_1_2_11"/>
<evidence type="ECO:0000256" key="5">
    <source>
        <dbReference type="ARBA" id="ARBA00023251"/>
    </source>
</evidence>
<dbReference type="GO" id="GO:0005886">
    <property type="term" value="C:plasma membrane"/>
    <property type="evidence" value="ECO:0007669"/>
    <property type="project" value="UniProtKB-SubCell"/>
</dbReference>
<dbReference type="PANTHER" id="PTHR42711:SF16">
    <property type="entry name" value="ABC TRANSPORTER ATP-BINDING PROTEIN"/>
    <property type="match status" value="1"/>
</dbReference>
<proteinExistence type="predicted"/>
<evidence type="ECO:0000313" key="7">
    <source>
        <dbReference type="EMBL" id="AIF40849.1"/>
    </source>
</evidence>
<sequence length="247" mass="26333">MPKLPASPDDGAATAAVDIRDVTHAYSGNPALSGLSWSAPAGRVTAVLGRNGAGKTSVIEMAEGLRRPDSGSIQVLGVEPWNADADHRARVGVMLQDGGLPMGTKPMALLRHLASFYRAPRDVDELAGRLEIPSFNRTSVRRLSGGQRQRVALAAAMVGQPDLLFLDEPTAGLDPHARREVWAIISDERDRGASAVVTTHSFEEAERLADHVVIMNAGTCVAQGPLDAVTHGRDLEDVYFDLTEAAR</sequence>
<dbReference type="PROSITE" id="PS00211">
    <property type="entry name" value="ABC_TRANSPORTER_1"/>
    <property type="match status" value="1"/>
</dbReference>
<dbReference type="SUPFAM" id="SSF52540">
    <property type="entry name" value="P-loop containing nucleoside triphosphate hydrolases"/>
    <property type="match status" value="1"/>
</dbReference>
<keyword evidence="2" id="KW-0813">Transport</keyword>
<dbReference type="RefSeq" id="WP_051805890.1">
    <property type="nucleotide sequence ID" value="NZ_CP008889.1"/>
</dbReference>
<evidence type="ECO:0000313" key="8">
    <source>
        <dbReference type="Proteomes" id="UP000027986"/>
    </source>
</evidence>
<organism evidence="7 8">
    <name type="scientific">Dermacoccus nishinomiyaensis</name>
    <dbReference type="NCBI Taxonomy" id="1274"/>
    <lineage>
        <taxon>Bacteria</taxon>
        <taxon>Bacillati</taxon>
        <taxon>Actinomycetota</taxon>
        <taxon>Actinomycetes</taxon>
        <taxon>Micrococcales</taxon>
        <taxon>Dermacoccaceae</taxon>
        <taxon>Dermacoccus</taxon>
    </lineage>
</organism>
<dbReference type="eggNOG" id="COG1131">
    <property type="taxonomic scope" value="Bacteria"/>
</dbReference>
<dbReference type="PANTHER" id="PTHR42711">
    <property type="entry name" value="ABC TRANSPORTER ATP-BINDING PROTEIN"/>
    <property type="match status" value="1"/>
</dbReference>
<protein>
    <submittedName>
        <fullName evidence="7">ABC transporter ATP-binding protein</fullName>
    </submittedName>
</protein>
<gene>
    <name evidence="7" type="ORF">HX89_07720</name>
</gene>